<evidence type="ECO:0000313" key="1">
    <source>
        <dbReference type="EMBL" id="GLK76799.1"/>
    </source>
</evidence>
<accession>A0A9W6JIR1</accession>
<sequence length="75" mass="8395">MTRIVRFEEIDGDLVLRIPADIAARLKFAAGDEAALSTNDARLNVDRLTDEQKTQLAIVKRIMDEDDAVLRALAR</sequence>
<dbReference type="RefSeq" id="WP_271204662.1">
    <property type="nucleotide sequence ID" value="NZ_BSFK01000010.1"/>
</dbReference>
<protein>
    <submittedName>
        <fullName evidence="1">Uncharacterized protein</fullName>
    </submittedName>
</protein>
<gene>
    <name evidence="1" type="ORF">GCM10008171_20530</name>
</gene>
<reference evidence="1" key="1">
    <citation type="journal article" date="2014" name="Int. J. Syst. Evol. Microbiol.">
        <title>Complete genome sequence of Corynebacterium casei LMG S-19264T (=DSM 44701T), isolated from a smear-ripened cheese.</title>
        <authorList>
            <consortium name="US DOE Joint Genome Institute (JGI-PGF)"/>
            <person name="Walter F."/>
            <person name="Albersmeier A."/>
            <person name="Kalinowski J."/>
            <person name="Ruckert C."/>
        </authorList>
    </citation>
    <scope>NUCLEOTIDE SEQUENCE</scope>
    <source>
        <strain evidence="1">VKM B-2555</strain>
    </source>
</reference>
<evidence type="ECO:0000313" key="2">
    <source>
        <dbReference type="Proteomes" id="UP001143364"/>
    </source>
</evidence>
<dbReference type="EMBL" id="BSFK01000010">
    <property type="protein sequence ID" value="GLK76799.1"/>
    <property type="molecule type" value="Genomic_DNA"/>
</dbReference>
<name>A0A9W6JIR1_9HYPH</name>
<reference evidence="1" key="2">
    <citation type="submission" date="2023-01" db="EMBL/GenBank/DDBJ databases">
        <authorList>
            <person name="Sun Q."/>
            <person name="Evtushenko L."/>
        </authorList>
    </citation>
    <scope>NUCLEOTIDE SEQUENCE</scope>
    <source>
        <strain evidence="1">VKM B-2555</strain>
    </source>
</reference>
<dbReference type="Proteomes" id="UP001143364">
    <property type="component" value="Unassembled WGS sequence"/>
</dbReference>
<organism evidence="1 2">
    <name type="scientific">Methylopila jiangsuensis</name>
    <dbReference type="NCBI Taxonomy" id="586230"/>
    <lineage>
        <taxon>Bacteria</taxon>
        <taxon>Pseudomonadati</taxon>
        <taxon>Pseudomonadota</taxon>
        <taxon>Alphaproteobacteria</taxon>
        <taxon>Hyphomicrobiales</taxon>
        <taxon>Methylopilaceae</taxon>
        <taxon>Methylopila</taxon>
    </lineage>
</organism>
<comment type="caution">
    <text evidence="1">The sequence shown here is derived from an EMBL/GenBank/DDBJ whole genome shotgun (WGS) entry which is preliminary data.</text>
</comment>
<keyword evidence="2" id="KW-1185">Reference proteome</keyword>
<proteinExistence type="predicted"/>
<dbReference type="AlphaFoldDB" id="A0A9W6JIR1"/>